<sequence>MQKLTLRKLDIYTPISKDKRIQNDDFDIDNFLHFPVLIKNDGSIWKHGSLYLLSKLKKYQKPSPKTLDSIASDLKHFKEWCDNEDIDYLSAPRKILRPTYLYRSHLQQLLRDGKISPNTIKRRMSAVVGFYEYLINVEGIKFKFPLWESGITSIVYRDNQGFQYSKQVKTKDVSKVVATSNPDLFDDTIVDGGRLHPLSREQQIALVEALKAIGNIEMTLSFLIALTTGARIQTVFTLRKKHFEKAIKEDEDEVRIKVGYGTNCDTKFNKLHTLILPTWVYKKVQIYLNSPRYKKREEKATHIFDEANKQYIFLTNRGTPFYVAHNDPYRNQYKEVPNGAAVRQFILSSLKKQLKKEGSYFDFSFHDLRATFGMNLLDKLMILVDKKELKLSHALIHIKERMGHSSLSTTERYLNNYETFLMELLNG</sequence>
<evidence type="ECO:0000256" key="1">
    <source>
        <dbReference type="ARBA" id="ARBA00022908"/>
    </source>
</evidence>
<accession>A0A1W1BKY7</accession>
<evidence type="ECO:0000259" key="5">
    <source>
        <dbReference type="PROSITE" id="PS51900"/>
    </source>
</evidence>
<dbReference type="InterPro" id="IPR004107">
    <property type="entry name" value="Integrase_SAM-like_N"/>
</dbReference>
<name>A0A1W1BKY7_9ZZZZ</name>
<gene>
    <name evidence="6" type="ORF">MNB_SM-6-342</name>
</gene>
<evidence type="ECO:0000259" key="4">
    <source>
        <dbReference type="PROSITE" id="PS51898"/>
    </source>
</evidence>
<proteinExistence type="predicted"/>
<dbReference type="InterPro" id="IPR044068">
    <property type="entry name" value="CB"/>
</dbReference>
<dbReference type="InterPro" id="IPR050090">
    <property type="entry name" value="Tyrosine_recombinase_XerCD"/>
</dbReference>
<dbReference type="CDD" id="cd00397">
    <property type="entry name" value="DNA_BRE_C"/>
    <property type="match status" value="1"/>
</dbReference>
<dbReference type="Gene3D" id="1.10.150.130">
    <property type="match status" value="1"/>
</dbReference>
<reference evidence="6" key="1">
    <citation type="submission" date="2016-10" db="EMBL/GenBank/DDBJ databases">
        <authorList>
            <person name="de Groot N.N."/>
        </authorList>
    </citation>
    <scope>NUCLEOTIDE SEQUENCE</scope>
</reference>
<dbReference type="PANTHER" id="PTHR30349:SF41">
    <property type="entry name" value="INTEGRASE_RECOMBINASE PROTEIN MJ0367-RELATED"/>
    <property type="match status" value="1"/>
</dbReference>
<dbReference type="GO" id="GO:0006310">
    <property type="term" value="P:DNA recombination"/>
    <property type="evidence" value="ECO:0007669"/>
    <property type="project" value="UniProtKB-KW"/>
</dbReference>
<protein>
    <submittedName>
        <fullName evidence="6">Transposase, putative</fullName>
    </submittedName>
</protein>
<dbReference type="Pfam" id="PF00589">
    <property type="entry name" value="Phage_integrase"/>
    <property type="match status" value="1"/>
</dbReference>
<feature type="domain" description="Core-binding (CB)" evidence="5">
    <location>
        <begin position="47"/>
        <end position="135"/>
    </location>
</feature>
<dbReference type="PANTHER" id="PTHR30349">
    <property type="entry name" value="PHAGE INTEGRASE-RELATED"/>
    <property type="match status" value="1"/>
</dbReference>
<dbReference type="PROSITE" id="PS51900">
    <property type="entry name" value="CB"/>
    <property type="match status" value="1"/>
</dbReference>
<keyword evidence="2" id="KW-0238">DNA-binding</keyword>
<keyword evidence="3" id="KW-0233">DNA recombination</keyword>
<feature type="domain" description="Tyr recombinase" evidence="4">
    <location>
        <begin position="193"/>
        <end position="426"/>
    </location>
</feature>
<dbReference type="SUPFAM" id="SSF56349">
    <property type="entry name" value="DNA breaking-rejoining enzymes"/>
    <property type="match status" value="1"/>
</dbReference>
<dbReference type="Pfam" id="PF02899">
    <property type="entry name" value="Phage_int_SAM_1"/>
    <property type="match status" value="1"/>
</dbReference>
<dbReference type="InterPro" id="IPR010998">
    <property type="entry name" value="Integrase_recombinase_N"/>
</dbReference>
<dbReference type="InterPro" id="IPR011010">
    <property type="entry name" value="DNA_brk_join_enz"/>
</dbReference>
<organism evidence="6">
    <name type="scientific">hydrothermal vent metagenome</name>
    <dbReference type="NCBI Taxonomy" id="652676"/>
    <lineage>
        <taxon>unclassified sequences</taxon>
        <taxon>metagenomes</taxon>
        <taxon>ecological metagenomes</taxon>
    </lineage>
</organism>
<dbReference type="InterPro" id="IPR002104">
    <property type="entry name" value="Integrase_catalytic"/>
</dbReference>
<dbReference type="AlphaFoldDB" id="A0A1W1BKY7"/>
<dbReference type="GO" id="GO:0015074">
    <property type="term" value="P:DNA integration"/>
    <property type="evidence" value="ECO:0007669"/>
    <property type="project" value="UniProtKB-KW"/>
</dbReference>
<evidence type="ECO:0000313" key="6">
    <source>
        <dbReference type="EMBL" id="SFV54168.1"/>
    </source>
</evidence>
<evidence type="ECO:0000256" key="2">
    <source>
        <dbReference type="ARBA" id="ARBA00023125"/>
    </source>
</evidence>
<dbReference type="GO" id="GO:0003677">
    <property type="term" value="F:DNA binding"/>
    <property type="evidence" value="ECO:0007669"/>
    <property type="project" value="UniProtKB-KW"/>
</dbReference>
<dbReference type="Gene3D" id="1.10.443.10">
    <property type="entry name" value="Intergrase catalytic core"/>
    <property type="match status" value="1"/>
</dbReference>
<evidence type="ECO:0000256" key="3">
    <source>
        <dbReference type="ARBA" id="ARBA00023172"/>
    </source>
</evidence>
<dbReference type="PROSITE" id="PS51898">
    <property type="entry name" value="TYR_RECOMBINASE"/>
    <property type="match status" value="1"/>
</dbReference>
<dbReference type="EMBL" id="FPHK01000010">
    <property type="protein sequence ID" value="SFV54168.1"/>
    <property type="molecule type" value="Genomic_DNA"/>
</dbReference>
<dbReference type="InterPro" id="IPR013762">
    <property type="entry name" value="Integrase-like_cat_sf"/>
</dbReference>
<keyword evidence="1" id="KW-0229">DNA integration</keyword>